<dbReference type="AlphaFoldDB" id="A0ABD1WZM2"/>
<feature type="compositionally biased region" description="Polar residues" evidence="1">
    <location>
        <begin position="21"/>
        <end position="44"/>
    </location>
</feature>
<evidence type="ECO:0000313" key="3">
    <source>
        <dbReference type="Proteomes" id="UP001604277"/>
    </source>
</evidence>
<feature type="region of interest" description="Disordered" evidence="1">
    <location>
        <begin position="21"/>
        <end position="51"/>
    </location>
</feature>
<keyword evidence="3" id="KW-1185">Reference proteome</keyword>
<comment type="caution">
    <text evidence="2">The sequence shown here is derived from an EMBL/GenBank/DDBJ whole genome shotgun (WGS) entry which is preliminary data.</text>
</comment>
<proteinExistence type="predicted"/>
<evidence type="ECO:0000313" key="2">
    <source>
        <dbReference type="EMBL" id="KAL2554987.1"/>
    </source>
</evidence>
<gene>
    <name evidence="2" type="ORF">Fot_08606</name>
</gene>
<accession>A0ABD1WZM2</accession>
<name>A0ABD1WZM2_9LAMI</name>
<sequence length="114" mass="12863">MLGSFRHTIVSTTIWAITQSSCPKKQMHNNPTTSDALQPTSETSFDLEPKSVLEEEQEQKLKYSGVVLASLQNTSSHIYTYTRGCQLFDKLHNSEMPRTRGFVTQAVSKPVKEE</sequence>
<organism evidence="2 3">
    <name type="scientific">Forsythia ovata</name>
    <dbReference type="NCBI Taxonomy" id="205694"/>
    <lineage>
        <taxon>Eukaryota</taxon>
        <taxon>Viridiplantae</taxon>
        <taxon>Streptophyta</taxon>
        <taxon>Embryophyta</taxon>
        <taxon>Tracheophyta</taxon>
        <taxon>Spermatophyta</taxon>
        <taxon>Magnoliopsida</taxon>
        <taxon>eudicotyledons</taxon>
        <taxon>Gunneridae</taxon>
        <taxon>Pentapetalae</taxon>
        <taxon>asterids</taxon>
        <taxon>lamiids</taxon>
        <taxon>Lamiales</taxon>
        <taxon>Oleaceae</taxon>
        <taxon>Forsythieae</taxon>
        <taxon>Forsythia</taxon>
    </lineage>
</organism>
<reference evidence="3" key="1">
    <citation type="submission" date="2024-07" db="EMBL/GenBank/DDBJ databases">
        <title>Two chromosome-level genome assemblies of Korean endemic species Abeliophyllum distichum and Forsythia ovata (Oleaceae).</title>
        <authorList>
            <person name="Jang H."/>
        </authorList>
    </citation>
    <scope>NUCLEOTIDE SEQUENCE [LARGE SCALE GENOMIC DNA]</scope>
</reference>
<protein>
    <submittedName>
        <fullName evidence="2">Uncharacterized protein</fullName>
    </submittedName>
</protein>
<evidence type="ECO:0000256" key="1">
    <source>
        <dbReference type="SAM" id="MobiDB-lite"/>
    </source>
</evidence>
<dbReference type="Proteomes" id="UP001604277">
    <property type="component" value="Unassembled WGS sequence"/>
</dbReference>
<dbReference type="EMBL" id="JBFOLJ010000002">
    <property type="protein sequence ID" value="KAL2554987.1"/>
    <property type="molecule type" value="Genomic_DNA"/>
</dbReference>